<accession>A0A292PI58</accession>
<dbReference type="EMBL" id="LN891281">
    <property type="protein sequence ID" value="CUS06919.1"/>
    <property type="molecule type" value="Genomic_DNA"/>
</dbReference>
<dbReference type="SUPFAM" id="SSF54637">
    <property type="entry name" value="Thioesterase/thiol ester dehydrase-isomerase"/>
    <property type="match status" value="1"/>
</dbReference>
<keyword evidence="1" id="KW-0472">Membrane</keyword>
<keyword evidence="1" id="KW-1133">Transmembrane helix</keyword>
<organism evidence="3 4">
    <name type="scientific">Tuber aestivum</name>
    <name type="common">summer truffle</name>
    <dbReference type="NCBI Taxonomy" id="59557"/>
    <lineage>
        <taxon>Eukaryota</taxon>
        <taxon>Fungi</taxon>
        <taxon>Dikarya</taxon>
        <taxon>Ascomycota</taxon>
        <taxon>Pezizomycotina</taxon>
        <taxon>Pezizomycetes</taxon>
        <taxon>Pezizales</taxon>
        <taxon>Tuberaceae</taxon>
        <taxon>Tuber</taxon>
    </lineage>
</organism>
<evidence type="ECO:0000256" key="1">
    <source>
        <dbReference type="SAM" id="Phobius"/>
    </source>
</evidence>
<evidence type="ECO:0000259" key="2">
    <source>
        <dbReference type="Pfam" id="PF03061"/>
    </source>
</evidence>
<dbReference type="PANTHER" id="PTHR47260">
    <property type="entry name" value="UPF0644 PROTEIN PB2B4.06"/>
    <property type="match status" value="1"/>
</dbReference>
<sequence>MSRIFRSGIARSRIHTQQLSPLLNPYAHRSLTTATSAPPLPKSPSPRRALWYARLGVAFVAHGLFWSFLGTYIAEQTIPFARALQSPSITDSDGTAVFERAADNNATVKILRSNPDYEEMNPWNTLTDERREKILTAGLLAGNGKIQYIRVWVNRNDGSTVLVLGLGRKLTGYPGTIHGGLIATIIDEALGRTALNVLPTRNVVTAKLTLTYKRPTIAQRPSELRPSPKEFVVLRTWVVEHTDYKAIVQGRLEDDEGRTLVESDAVFVVPKGWKLAELPREV</sequence>
<name>A0A292PI58_9PEZI</name>
<dbReference type="AlphaFoldDB" id="A0A292PI58"/>
<reference evidence="3" key="1">
    <citation type="submission" date="2015-10" db="EMBL/GenBank/DDBJ databases">
        <authorList>
            <person name="Regsiter A."/>
            <person name="william w."/>
        </authorList>
    </citation>
    <scope>NUCLEOTIDE SEQUENCE</scope>
    <source>
        <strain evidence="3">Montdore</strain>
    </source>
</reference>
<gene>
    <name evidence="3" type="ORF">GSTUAT00008996001</name>
</gene>
<dbReference type="CDD" id="cd03443">
    <property type="entry name" value="PaaI_thioesterase"/>
    <property type="match status" value="1"/>
</dbReference>
<feature type="transmembrane region" description="Helical" evidence="1">
    <location>
        <begin position="51"/>
        <end position="74"/>
    </location>
</feature>
<evidence type="ECO:0000313" key="4">
    <source>
        <dbReference type="Proteomes" id="UP001412239"/>
    </source>
</evidence>
<dbReference type="Proteomes" id="UP001412239">
    <property type="component" value="Unassembled WGS sequence"/>
</dbReference>
<protein>
    <recommendedName>
        <fullName evidence="2">Thioesterase domain-containing protein</fullName>
    </recommendedName>
</protein>
<feature type="domain" description="Thioesterase" evidence="2">
    <location>
        <begin position="175"/>
        <end position="215"/>
    </location>
</feature>
<evidence type="ECO:0000313" key="3">
    <source>
        <dbReference type="EMBL" id="CUS06919.1"/>
    </source>
</evidence>
<proteinExistence type="predicted"/>
<keyword evidence="4" id="KW-1185">Reference proteome</keyword>
<dbReference type="PANTHER" id="PTHR47260:SF1">
    <property type="entry name" value="UPF0644 PROTEIN PB2B4.06"/>
    <property type="match status" value="1"/>
</dbReference>
<dbReference type="InterPro" id="IPR029069">
    <property type="entry name" value="HotDog_dom_sf"/>
</dbReference>
<dbReference type="InterPro" id="IPR052061">
    <property type="entry name" value="PTE-AB_protein"/>
</dbReference>
<keyword evidence="1" id="KW-0812">Transmembrane</keyword>
<dbReference type="Pfam" id="PF03061">
    <property type="entry name" value="4HBT"/>
    <property type="match status" value="1"/>
</dbReference>
<dbReference type="InterPro" id="IPR006683">
    <property type="entry name" value="Thioestr_dom"/>
</dbReference>
<dbReference type="Gene3D" id="3.10.129.10">
    <property type="entry name" value="Hotdog Thioesterase"/>
    <property type="match status" value="1"/>
</dbReference>